<keyword evidence="3" id="KW-1185">Reference proteome</keyword>
<proteinExistence type="predicted"/>
<comment type="caution">
    <text evidence="2">The sequence shown here is derived from an EMBL/GenBank/DDBJ whole genome shotgun (WGS) entry which is preliminary data.</text>
</comment>
<evidence type="ECO:0000256" key="1">
    <source>
        <dbReference type="SAM" id="MobiDB-lite"/>
    </source>
</evidence>
<gene>
    <name evidence="2" type="ORF">Pfra01_001719700</name>
</gene>
<organism evidence="2 3">
    <name type="scientific">Phytophthora fragariaefolia</name>
    <dbReference type="NCBI Taxonomy" id="1490495"/>
    <lineage>
        <taxon>Eukaryota</taxon>
        <taxon>Sar</taxon>
        <taxon>Stramenopiles</taxon>
        <taxon>Oomycota</taxon>
        <taxon>Peronosporomycetes</taxon>
        <taxon>Peronosporales</taxon>
        <taxon>Peronosporaceae</taxon>
        <taxon>Phytophthora</taxon>
    </lineage>
</organism>
<dbReference type="Proteomes" id="UP001165121">
    <property type="component" value="Unassembled WGS sequence"/>
</dbReference>
<accession>A0A9W6XW72</accession>
<feature type="region of interest" description="Disordered" evidence="1">
    <location>
        <begin position="1"/>
        <end position="75"/>
    </location>
</feature>
<reference evidence="2" key="1">
    <citation type="submission" date="2023-04" db="EMBL/GenBank/DDBJ databases">
        <title>Phytophthora fragariaefolia NBRC 109709.</title>
        <authorList>
            <person name="Ichikawa N."/>
            <person name="Sato H."/>
            <person name="Tonouchi N."/>
        </authorList>
    </citation>
    <scope>NUCLEOTIDE SEQUENCE</scope>
    <source>
        <strain evidence="2">NBRC 109709</strain>
    </source>
</reference>
<dbReference type="AlphaFoldDB" id="A0A9W6XW72"/>
<sequence>MELRAHAAQKHRKHSSASEGSESLDVSDDSWSEESNCRTSRSDASIQFETLSTVSDTGSSVTPADGSGGSSSHASSHQASLVRAVTPALEQTQFDSWESFHEYLVKYMAQSYQINACVRLIPGGVEDPVFAVFVTGTTLEHNHALGRVKYAQYASVRTSLTPQVAEEVNELRKAGAKKKSIHDYILEHTDRKMLIRDVHNLVRKLKDRDHSVPNSAKRLKSWMIEFCEDPGNVGPFFVELQEQNVECN</sequence>
<evidence type="ECO:0000313" key="3">
    <source>
        <dbReference type="Proteomes" id="UP001165121"/>
    </source>
</evidence>
<dbReference type="EMBL" id="BSXT01001986">
    <property type="protein sequence ID" value="GMF46579.1"/>
    <property type="molecule type" value="Genomic_DNA"/>
</dbReference>
<feature type="compositionally biased region" description="Polar residues" evidence="1">
    <location>
        <begin position="33"/>
        <end position="62"/>
    </location>
</feature>
<evidence type="ECO:0000313" key="2">
    <source>
        <dbReference type="EMBL" id="GMF46579.1"/>
    </source>
</evidence>
<dbReference type="OrthoDB" id="97155at2759"/>
<name>A0A9W6XW72_9STRA</name>
<protein>
    <submittedName>
        <fullName evidence="2">Unnamed protein product</fullName>
    </submittedName>
</protein>